<comment type="caution">
    <text evidence="4">The sequence shown here is derived from an EMBL/GenBank/DDBJ whole genome shotgun (WGS) entry which is preliminary data.</text>
</comment>
<dbReference type="Gene3D" id="2.60.120.1440">
    <property type="match status" value="1"/>
</dbReference>
<dbReference type="InterPro" id="IPR032508">
    <property type="entry name" value="FecR_C"/>
</dbReference>
<dbReference type="Gene3D" id="3.55.50.30">
    <property type="match status" value="1"/>
</dbReference>
<evidence type="ECO:0000313" key="5">
    <source>
        <dbReference type="Proteomes" id="UP000521017"/>
    </source>
</evidence>
<name>A0A7X0J7Q5_9SPHI</name>
<evidence type="ECO:0000256" key="1">
    <source>
        <dbReference type="SAM" id="Phobius"/>
    </source>
</evidence>
<dbReference type="Proteomes" id="UP000521017">
    <property type="component" value="Unassembled WGS sequence"/>
</dbReference>
<feature type="domain" description="FecR protein" evidence="2">
    <location>
        <begin position="166"/>
        <end position="262"/>
    </location>
</feature>
<dbReference type="InterPro" id="IPR012373">
    <property type="entry name" value="Ferrdict_sens_TM"/>
</dbReference>
<dbReference type="InterPro" id="IPR006860">
    <property type="entry name" value="FecR"/>
</dbReference>
<sequence length="376" mass="41894">MDKTKEETLIEKYLSGIADEQEQAIVESWYLNAEEEGEIPGMDRIEEAETKVWNRLSVNKLQSKRRKLWPRAAAAASVLLCAGLGFYGYNNFYAEKQIAKPDIAPGKNGATLTLSNGRNIILSDATDGKLAQEGGVSIRKTANGEIVYDLTPVAQDTSITDHKINTLHTARGQQYQVRLPDGTNVWLNAASSLAYPTSLKGAAQRVVELNGEAYFEVAKDKKHPFIVKANQQRVEVLGTHFNISCYNDEPAVKTTLLEGSVKVLNLKSSVSGTLKPGQQSVIRFSDNLLQVRNVDTEEAVAWQKGEFSFDEERLESVMKKISRWYNVEVEFQDPSKKDVVFGGYISRFSHISKVLKMLELTGLAKFTVENNKVVVK</sequence>
<protein>
    <recommendedName>
        <fullName evidence="6">FecR family protein</fullName>
    </recommendedName>
</protein>
<reference evidence="4 5" key="1">
    <citation type="submission" date="2020-08" db="EMBL/GenBank/DDBJ databases">
        <title>Genomic Encyclopedia of Type Strains, Phase IV (KMG-V): Genome sequencing to study the core and pangenomes of soil and plant-associated prokaryotes.</title>
        <authorList>
            <person name="Whitman W."/>
        </authorList>
    </citation>
    <scope>NUCLEOTIDE SEQUENCE [LARGE SCALE GENOMIC DNA]</scope>
    <source>
        <strain evidence="4 5">M2T3</strain>
    </source>
</reference>
<dbReference type="EMBL" id="JACHCC010000014">
    <property type="protein sequence ID" value="MBB6502523.1"/>
    <property type="molecule type" value="Genomic_DNA"/>
</dbReference>
<dbReference type="PANTHER" id="PTHR30273:SF2">
    <property type="entry name" value="PROTEIN FECR"/>
    <property type="match status" value="1"/>
</dbReference>
<gene>
    <name evidence="4" type="ORF">HDF25_004706</name>
</gene>
<feature type="domain" description="Protein FecR C-terminal" evidence="3">
    <location>
        <begin position="306"/>
        <end position="375"/>
    </location>
</feature>
<dbReference type="Pfam" id="PF04773">
    <property type="entry name" value="FecR"/>
    <property type="match status" value="1"/>
</dbReference>
<dbReference type="RefSeq" id="WP_184628773.1">
    <property type="nucleotide sequence ID" value="NZ_JACHCC010000014.1"/>
</dbReference>
<evidence type="ECO:0000259" key="3">
    <source>
        <dbReference type="Pfam" id="PF16344"/>
    </source>
</evidence>
<dbReference type="AlphaFoldDB" id="A0A7X0J7Q5"/>
<dbReference type="GO" id="GO:0016989">
    <property type="term" value="F:sigma factor antagonist activity"/>
    <property type="evidence" value="ECO:0007669"/>
    <property type="project" value="TreeGrafter"/>
</dbReference>
<evidence type="ECO:0000259" key="2">
    <source>
        <dbReference type="Pfam" id="PF04773"/>
    </source>
</evidence>
<dbReference type="PANTHER" id="PTHR30273">
    <property type="entry name" value="PERIPLASMIC SIGNAL SENSOR AND SIGMA FACTOR ACTIVATOR FECR-RELATED"/>
    <property type="match status" value="1"/>
</dbReference>
<accession>A0A7X0J7Q5</accession>
<keyword evidence="1" id="KW-0812">Transmembrane</keyword>
<dbReference type="PIRSF" id="PIRSF018266">
    <property type="entry name" value="FecR"/>
    <property type="match status" value="1"/>
</dbReference>
<proteinExistence type="predicted"/>
<dbReference type="FunFam" id="2.60.120.1440:FF:000001">
    <property type="entry name" value="Putative anti-sigma factor"/>
    <property type="match status" value="1"/>
</dbReference>
<evidence type="ECO:0000313" key="4">
    <source>
        <dbReference type="EMBL" id="MBB6502523.1"/>
    </source>
</evidence>
<dbReference type="Pfam" id="PF16344">
    <property type="entry name" value="FecR_C"/>
    <property type="match status" value="1"/>
</dbReference>
<keyword evidence="1" id="KW-0472">Membrane</keyword>
<keyword evidence="1" id="KW-1133">Transmembrane helix</keyword>
<evidence type="ECO:0008006" key="6">
    <source>
        <dbReference type="Google" id="ProtNLM"/>
    </source>
</evidence>
<organism evidence="4 5">
    <name type="scientific">Pedobacter cryoconitis</name>
    <dbReference type="NCBI Taxonomy" id="188932"/>
    <lineage>
        <taxon>Bacteria</taxon>
        <taxon>Pseudomonadati</taxon>
        <taxon>Bacteroidota</taxon>
        <taxon>Sphingobacteriia</taxon>
        <taxon>Sphingobacteriales</taxon>
        <taxon>Sphingobacteriaceae</taxon>
        <taxon>Pedobacter</taxon>
    </lineage>
</organism>
<feature type="transmembrane region" description="Helical" evidence="1">
    <location>
        <begin position="68"/>
        <end position="89"/>
    </location>
</feature>